<dbReference type="KEGG" id="sla:SERLADRAFT_472492"/>
<evidence type="ECO:0000313" key="2">
    <source>
        <dbReference type="EMBL" id="EGO22126.1"/>
    </source>
</evidence>
<sequence length="128" mass="13853">MIFILARARAKIPNTPTETLISRMMMHSFQTGAATTVMAGIELALVIVEMAGIEIFWYDLPAFIMGKLYSNCLLALMNASKLPETSIGIASAPVSTLAFAGSGIPLHEDSFEIRLQNNHCAAPQRSLV</sequence>
<dbReference type="Pfam" id="PF20152">
    <property type="entry name" value="DUF6534"/>
    <property type="match status" value="1"/>
</dbReference>
<dbReference type="GeneID" id="18820140"/>
<organism>
    <name type="scientific">Serpula lacrymans var. lacrymans (strain S7.9)</name>
    <name type="common">Dry rot fungus</name>
    <dbReference type="NCBI Taxonomy" id="578457"/>
    <lineage>
        <taxon>Eukaryota</taxon>
        <taxon>Fungi</taxon>
        <taxon>Dikarya</taxon>
        <taxon>Basidiomycota</taxon>
        <taxon>Agaricomycotina</taxon>
        <taxon>Agaricomycetes</taxon>
        <taxon>Agaricomycetidae</taxon>
        <taxon>Boletales</taxon>
        <taxon>Coniophorineae</taxon>
        <taxon>Serpulaceae</taxon>
        <taxon>Serpula</taxon>
    </lineage>
</organism>
<accession>F8P3M7</accession>
<dbReference type="OrthoDB" id="3223377at2759"/>
<name>F8P3M7_SERL9</name>
<dbReference type="RefSeq" id="XP_007320664.1">
    <property type="nucleotide sequence ID" value="XM_007320602.1"/>
</dbReference>
<evidence type="ECO:0000259" key="1">
    <source>
        <dbReference type="Pfam" id="PF20152"/>
    </source>
</evidence>
<proteinExistence type="predicted"/>
<dbReference type="Proteomes" id="UP000008064">
    <property type="component" value="Unassembled WGS sequence"/>
</dbReference>
<gene>
    <name evidence="2" type="ORF">SERLADRAFT_472492</name>
</gene>
<dbReference type="AlphaFoldDB" id="F8P3M7"/>
<protein>
    <recommendedName>
        <fullName evidence="1">DUF6534 domain-containing protein</fullName>
    </recommendedName>
</protein>
<dbReference type="EMBL" id="GL945437">
    <property type="protein sequence ID" value="EGO22126.1"/>
    <property type="molecule type" value="Genomic_DNA"/>
</dbReference>
<dbReference type="HOGENOM" id="CLU_1960911_0_0_1"/>
<reference evidence="2" key="1">
    <citation type="submission" date="2011-04" db="EMBL/GenBank/DDBJ databases">
        <title>Evolution of plant cell wall degrading machinery underlies the functional diversity of forest fungi.</title>
        <authorList>
            <consortium name="US DOE Joint Genome Institute (JGI-PGF)"/>
            <person name="Eastwood D.C."/>
            <person name="Floudas D."/>
            <person name="Binder M."/>
            <person name="Majcherczyk A."/>
            <person name="Schneider P."/>
            <person name="Aerts A."/>
            <person name="Asiegbu F.O."/>
            <person name="Baker S.E."/>
            <person name="Barry K."/>
            <person name="Bendiksby M."/>
            <person name="Blumentritt M."/>
            <person name="Coutinho P.M."/>
            <person name="Cullen D."/>
            <person name="Cullen D."/>
            <person name="Gathman A."/>
            <person name="Goodell B."/>
            <person name="Henrissat B."/>
            <person name="Ihrmark K."/>
            <person name="Kauserud H."/>
            <person name="Kohler A."/>
            <person name="LaButti K."/>
            <person name="Lapidus A."/>
            <person name="Lavin J.L."/>
            <person name="Lee Y.-H."/>
            <person name="Lindquist E."/>
            <person name="Lilly W."/>
            <person name="Lucas S."/>
            <person name="Morin E."/>
            <person name="Murat C."/>
            <person name="Oguiza J.A."/>
            <person name="Park J."/>
            <person name="Pisabarro A.G."/>
            <person name="Riley R."/>
            <person name="Rosling A."/>
            <person name="Salamov A."/>
            <person name="Schmidt O."/>
            <person name="Schmutz J."/>
            <person name="Skrede I."/>
            <person name="Stenlid J."/>
            <person name="Wiebenga A."/>
            <person name="Xie X."/>
            <person name="Kues U."/>
            <person name="Hibbett D.S."/>
            <person name="Hoffmeister D."/>
            <person name="Hogberg N."/>
            <person name="Martin F."/>
            <person name="Grigoriev I.V."/>
            <person name="Watkinson S.C."/>
        </authorList>
    </citation>
    <scope>NUCLEOTIDE SEQUENCE</scope>
    <source>
        <strain evidence="2">S7.9</strain>
    </source>
</reference>
<feature type="domain" description="DUF6534" evidence="1">
    <location>
        <begin position="1"/>
        <end position="79"/>
    </location>
</feature>
<dbReference type="InterPro" id="IPR045339">
    <property type="entry name" value="DUF6534"/>
</dbReference>